<dbReference type="InterPro" id="IPR031580">
    <property type="entry name" value="TadZ_N"/>
</dbReference>
<evidence type="ECO:0000313" key="2">
    <source>
        <dbReference type="EMBL" id="WZJ20527.1"/>
    </source>
</evidence>
<dbReference type="SUPFAM" id="SSF52172">
    <property type="entry name" value="CheY-like"/>
    <property type="match status" value="1"/>
</dbReference>
<keyword evidence="3" id="KW-1185">Reference proteome</keyword>
<dbReference type="Pfam" id="PF16968">
    <property type="entry name" value="TadZ_N"/>
    <property type="match status" value="1"/>
</dbReference>
<evidence type="ECO:0000259" key="1">
    <source>
        <dbReference type="Pfam" id="PF16968"/>
    </source>
</evidence>
<evidence type="ECO:0000313" key="3">
    <source>
        <dbReference type="Proteomes" id="UP001479520"/>
    </source>
</evidence>
<dbReference type="PANTHER" id="PTHR43384">
    <property type="entry name" value="SEPTUM SITE-DETERMINING PROTEIN MIND HOMOLOG, CHLOROPLASTIC-RELATED"/>
    <property type="match status" value="1"/>
</dbReference>
<proteinExistence type="predicted"/>
<dbReference type="EMBL" id="CP151406">
    <property type="protein sequence ID" value="WZJ20527.1"/>
    <property type="molecule type" value="Genomic_DNA"/>
</dbReference>
<name>A0ABZ2XEY3_9RHOO</name>
<protein>
    <recommendedName>
        <fullName evidence="1">Pilus assembly protein TadZ N-terminal domain-containing protein</fullName>
    </recommendedName>
</protein>
<dbReference type="RefSeq" id="WP_341743206.1">
    <property type="nucleotide sequence ID" value="NZ_CP151406.1"/>
</dbReference>
<organism evidence="2 3">
    <name type="scientific">Azonexus hydrophilus</name>
    <dbReference type="NCBI Taxonomy" id="418702"/>
    <lineage>
        <taxon>Bacteria</taxon>
        <taxon>Pseudomonadati</taxon>
        <taxon>Pseudomonadota</taxon>
        <taxon>Betaproteobacteria</taxon>
        <taxon>Rhodocyclales</taxon>
        <taxon>Azonexaceae</taxon>
        <taxon>Azonexus</taxon>
    </lineage>
</organism>
<reference evidence="2 3" key="1">
    <citation type="submission" date="2024-04" db="EMBL/GenBank/DDBJ databases">
        <title>Dissimilatory iodate-reducing microorganisms contribute to the enrichment of iodine in groundwater.</title>
        <authorList>
            <person name="Jiang Z."/>
        </authorList>
    </citation>
    <scope>NUCLEOTIDE SEQUENCE [LARGE SCALE GENOMIC DNA]</scope>
    <source>
        <strain evidence="2 3">NCP973</strain>
    </source>
</reference>
<feature type="domain" description="Pilus assembly protein TadZ N-terminal" evidence="1">
    <location>
        <begin position="1"/>
        <end position="126"/>
    </location>
</feature>
<dbReference type="PANTHER" id="PTHR43384:SF13">
    <property type="entry name" value="SLR0110 PROTEIN"/>
    <property type="match status" value="1"/>
</dbReference>
<dbReference type="Proteomes" id="UP001479520">
    <property type="component" value="Chromosome"/>
</dbReference>
<dbReference type="InterPro" id="IPR027417">
    <property type="entry name" value="P-loop_NTPase"/>
</dbReference>
<sequence>METRFIVVTEDEGRFNQLSEAVKGVGVSVWLHWNSDVLIQLVGSMGASVVFIDYSRERLQDASALAGKLLSVYPRLWIVGFAPRSDSELIVEAMRSGARDFVELASPTENIIRSLKLVMERTPGSPSQSSGKMISLLGARPGVGTTTAAAHLALLLKQEIMPDERVLLLDFGYPSGDAALYLDTRVNFNFCDAVRSLRRLDQALLSTAFAHHKSGLALLTLPQNLAELRDIAPADAMTLLSLLKSYFKVVVVDLGGFAGTDLLLYALGVSDQTLLISEQTVASTFSARLMLSNFRDRGVNTERIGLVAGKVDSRIELKPEQLAQHLGLRLLLELPARPDKFIDCANQGRLLLDLAPGDPYVQVLRKLARQQAGGEGGAIAREGDRPAWLQKLQSWVGY</sequence>
<dbReference type="InterPro" id="IPR050625">
    <property type="entry name" value="ParA/MinD_ATPase"/>
</dbReference>
<dbReference type="Gene3D" id="3.40.50.2300">
    <property type="match status" value="1"/>
</dbReference>
<dbReference type="Gene3D" id="3.40.50.300">
    <property type="entry name" value="P-loop containing nucleotide triphosphate hydrolases"/>
    <property type="match status" value="1"/>
</dbReference>
<gene>
    <name evidence="2" type="ORF">AADV58_11235</name>
</gene>
<accession>A0ABZ2XEY3</accession>
<dbReference type="InterPro" id="IPR011006">
    <property type="entry name" value="CheY-like_superfamily"/>
</dbReference>
<dbReference type="SUPFAM" id="SSF52540">
    <property type="entry name" value="P-loop containing nucleoside triphosphate hydrolases"/>
    <property type="match status" value="1"/>
</dbReference>